<dbReference type="RefSeq" id="WP_101072984.1">
    <property type="nucleotide sequence ID" value="NZ_PISP01000002.1"/>
</dbReference>
<dbReference type="PRINTS" id="PR01021">
    <property type="entry name" value="OMPADOMAIN"/>
</dbReference>
<proteinExistence type="predicted"/>
<comment type="caution">
    <text evidence="6">The sequence shown here is derived from an EMBL/GenBank/DDBJ whole genome shotgun (WGS) entry which is preliminary data.</text>
</comment>
<dbReference type="GO" id="GO:0009279">
    <property type="term" value="C:cell outer membrane"/>
    <property type="evidence" value="ECO:0007669"/>
    <property type="project" value="UniProtKB-SubCell"/>
</dbReference>
<dbReference type="Pfam" id="PF00691">
    <property type="entry name" value="OmpA"/>
    <property type="match status" value="1"/>
</dbReference>
<dbReference type="InterPro" id="IPR006664">
    <property type="entry name" value="OMP_bac"/>
</dbReference>
<dbReference type="PROSITE" id="PS51257">
    <property type="entry name" value="PROKAR_LIPOPROTEIN"/>
    <property type="match status" value="1"/>
</dbReference>
<dbReference type="Gene3D" id="3.30.1330.60">
    <property type="entry name" value="OmpA-like domain"/>
    <property type="match status" value="1"/>
</dbReference>
<dbReference type="EMBL" id="PISP01000002">
    <property type="protein sequence ID" value="PKD43444.1"/>
    <property type="molecule type" value="Genomic_DNA"/>
</dbReference>
<comment type="subcellular location">
    <subcellularLocation>
        <location evidence="1">Cell outer membrane</location>
    </subcellularLocation>
</comment>
<dbReference type="CDD" id="cd07185">
    <property type="entry name" value="OmpA_C-like"/>
    <property type="match status" value="1"/>
</dbReference>
<dbReference type="PRINTS" id="PR01023">
    <property type="entry name" value="NAFLGMOTY"/>
</dbReference>
<evidence type="ECO:0000256" key="1">
    <source>
        <dbReference type="ARBA" id="ARBA00004442"/>
    </source>
</evidence>
<keyword evidence="3" id="KW-0998">Cell outer membrane</keyword>
<keyword evidence="7" id="KW-1185">Reference proteome</keyword>
<organism evidence="6 7">
    <name type="scientific">Rhodohalobacter barkolensis</name>
    <dbReference type="NCBI Taxonomy" id="2053187"/>
    <lineage>
        <taxon>Bacteria</taxon>
        <taxon>Pseudomonadati</taxon>
        <taxon>Balneolota</taxon>
        <taxon>Balneolia</taxon>
        <taxon>Balneolales</taxon>
        <taxon>Balneolaceae</taxon>
        <taxon>Rhodohalobacter</taxon>
    </lineage>
</organism>
<evidence type="ECO:0000256" key="2">
    <source>
        <dbReference type="ARBA" id="ARBA00023136"/>
    </source>
</evidence>
<gene>
    <name evidence="6" type="ORF">CWD77_07685</name>
</gene>
<dbReference type="InterPro" id="IPR006665">
    <property type="entry name" value="OmpA-like"/>
</dbReference>
<dbReference type="OrthoDB" id="9782229at2"/>
<reference evidence="6 7" key="1">
    <citation type="submission" date="2017-11" db="EMBL/GenBank/DDBJ databases">
        <title>Rhodohalobacter 15182 sp. nov., isolated from a salt lake.</title>
        <authorList>
            <person name="Han S."/>
        </authorList>
    </citation>
    <scope>NUCLEOTIDE SEQUENCE [LARGE SCALE GENOMIC DNA]</scope>
    <source>
        <strain evidence="6 7">15182</strain>
    </source>
</reference>
<sequence>MFRITKTSTIILLILASTLIISGCSNWSNTAKGAVIGSGGGAAVGAVIGKTLGNTAAGAIAGAAVGGSVGAIIGRNMDQKAEELERELEGVTVQRVEEGIALSFDSGLLFGFDSSALRDASKENLQKLARIMNDDDDTNLMIVGHTDSTGDENYNLRLSDRRAQSAANYLIEQGIDTDRVQVEGRGEYEPIAENDTEAGRQENRRVEVAIFASEEYISRLERAQQ</sequence>
<evidence type="ECO:0000259" key="5">
    <source>
        <dbReference type="PROSITE" id="PS51123"/>
    </source>
</evidence>
<dbReference type="InterPro" id="IPR036737">
    <property type="entry name" value="OmpA-like_sf"/>
</dbReference>
<name>A0A2N0VH05_9BACT</name>
<evidence type="ECO:0000256" key="3">
    <source>
        <dbReference type="ARBA" id="ARBA00023237"/>
    </source>
</evidence>
<dbReference type="InterPro" id="IPR039567">
    <property type="entry name" value="Gly-zipper"/>
</dbReference>
<evidence type="ECO:0000313" key="7">
    <source>
        <dbReference type="Proteomes" id="UP000233398"/>
    </source>
</evidence>
<dbReference type="AlphaFoldDB" id="A0A2N0VH05"/>
<dbReference type="PANTHER" id="PTHR30329">
    <property type="entry name" value="STATOR ELEMENT OF FLAGELLAR MOTOR COMPLEX"/>
    <property type="match status" value="1"/>
</dbReference>
<evidence type="ECO:0000256" key="4">
    <source>
        <dbReference type="PROSITE-ProRule" id="PRU00473"/>
    </source>
</evidence>
<keyword evidence="2 4" id="KW-0472">Membrane</keyword>
<dbReference type="SUPFAM" id="SSF103088">
    <property type="entry name" value="OmpA-like"/>
    <property type="match status" value="1"/>
</dbReference>
<dbReference type="PROSITE" id="PS51123">
    <property type="entry name" value="OMPA_2"/>
    <property type="match status" value="1"/>
</dbReference>
<protein>
    <recommendedName>
        <fullName evidence="5">OmpA-like domain-containing protein</fullName>
    </recommendedName>
</protein>
<dbReference type="Proteomes" id="UP000233398">
    <property type="component" value="Unassembled WGS sequence"/>
</dbReference>
<feature type="domain" description="OmpA-like" evidence="5">
    <location>
        <begin position="97"/>
        <end position="214"/>
    </location>
</feature>
<accession>A0A2N0VH05</accession>
<dbReference type="Pfam" id="PF13488">
    <property type="entry name" value="Gly-zipper_Omp"/>
    <property type="match status" value="1"/>
</dbReference>
<dbReference type="PANTHER" id="PTHR30329:SF21">
    <property type="entry name" value="LIPOPROTEIN YIAD-RELATED"/>
    <property type="match status" value="1"/>
</dbReference>
<dbReference type="InterPro" id="IPR050330">
    <property type="entry name" value="Bact_OuterMem_StrucFunc"/>
</dbReference>
<evidence type="ECO:0000313" key="6">
    <source>
        <dbReference type="EMBL" id="PKD43444.1"/>
    </source>
</evidence>